<proteinExistence type="predicted"/>
<dbReference type="EMBL" id="JAAAIL010000506">
    <property type="protein sequence ID" value="KAG0275221.1"/>
    <property type="molecule type" value="Genomic_DNA"/>
</dbReference>
<feature type="transmembrane region" description="Helical" evidence="2">
    <location>
        <begin position="63"/>
        <end position="86"/>
    </location>
</feature>
<sequence length="215" mass="24195">MVQVQHLAPSTKTTLPDGNIRVYHKDSAYMVAQYAYALWLLFMVLKALVGFRANLKFNLRWMGIYNLLFGLDTAFEFVHTTLGVIFQDLNSLNDAEIIRHYAISFLIMTIQCYGFFCVWMHKRWVISEMPHLINPEGPPMTFLRLMFPCAYSQSRDSSNNGSNNNRNGAETREILDSGAGIIPDPRALEEGTAGVQPTPTTTTTATTTATTTESR</sequence>
<evidence type="ECO:0000313" key="3">
    <source>
        <dbReference type="EMBL" id="KAG0275221.1"/>
    </source>
</evidence>
<feature type="compositionally biased region" description="Low complexity" evidence="1">
    <location>
        <begin position="155"/>
        <end position="168"/>
    </location>
</feature>
<organism evidence="3 4">
    <name type="scientific">Linnemannia exigua</name>
    <dbReference type="NCBI Taxonomy" id="604196"/>
    <lineage>
        <taxon>Eukaryota</taxon>
        <taxon>Fungi</taxon>
        <taxon>Fungi incertae sedis</taxon>
        <taxon>Mucoromycota</taxon>
        <taxon>Mortierellomycotina</taxon>
        <taxon>Mortierellomycetes</taxon>
        <taxon>Mortierellales</taxon>
        <taxon>Mortierellaceae</taxon>
        <taxon>Linnemannia</taxon>
    </lineage>
</organism>
<keyword evidence="2" id="KW-0472">Membrane</keyword>
<evidence type="ECO:0000256" key="2">
    <source>
        <dbReference type="SAM" id="Phobius"/>
    </source>
</evidence>
<feature type="compositionally biased region" description="Low complexity" evidence="1">
    <location>
        <begin position="197"/>
        <end position="215"/>
    </location>
</feature>
<name>A0AAD4H6Y3_9FUNG</name>
<feature type="transmembrane region" description="Helical" evidence="2">
    <location>
        <begin position="31"/>
        <end position="51"/>
    </location>
</feature>
<keyword evidence="2" id="KW-1133">Transmembrane helix</keyword>
<evidence type="ECO:0000256" key="1">
    <source>
        <dbReference type="SAM" id="MobiDB-lite"/>
    </source>
</evidence>
<feature type="region of interest" description="Disordered" evidence="1">
    <location>
        <begin position="155"/>
        <end position="215"/>
    </location>
</feature>
<gene>
    <name evidence="3" type="ORF">BGZ95_009063</name>
</gene>
<accession>A0AAD4H6Y3</accession>
<keyword evidence="4" id="KW-1185">Reference proteome</keyword>
<dbReference type="Proteomes" id="UP001194580">
    <property type="component" value="Unassembled WGS sequence"/>
</dbReference>
<reference evidence="3" key="1">
    <citation type="journal article" date="2020" name="Fungal Divers.">
        <title>Resolving the Mortierellaceae phylogeny through synthesis of multi-gene phylogenetics and phylogenomics.</title>
        <authorList>
            <person name="Vandepol N."/>
            <person name="Liber J."/>
            <person name="Desiro A."/>
            <person name="Na H."/>
            <person name="Kennedy M."/>
            <person name="Barry K."/>
            <person name="Grigoriev I.V."/>
            <person name="Miller A.N."/>
            <person name="O'Donnell K."/>
            <person name="Stajich J.E."/>
            <person name="Bonito G."/>
        </authorList>
    </citation>
    <scope>NUCLEOTIDE SEQUENCE</scope>
    <source>
        <strain evidence="3">NRRL 28262</strain>
    </source>
</reference>
<feature type="transmembrane region" description="Helical" evidence="2">
    <location>
        <begin position="98"/>
        <end position="119"/>
    </location>
</feature>
<protein>
    <submittedName>
        <fullName evidence="3">Uncharacterized protein</fullName>
    </submittedName>
</protein>
<comment type="caution">
    <text evidence="3">The sequence shown here is derived from an EMBL/GenBank/DDBJ whole genome shotgun (WGS) entry which is preliminary data.</text>
</comment>
<keyword evidence="2" id="KW-0812">Transmembrane</keyword>
<dbReference type="AlphaFoldDB" id="A0AAD4H6Y3"/>
<evidence type="ECO:0000313" key="4">
    <source>
        <dbReference type="Proteomes" id="UP001194580"/>
    </source>
</evidence>